<comment type="caution">
    <text evidence="3">The sequence shown here is derived from an EMBL/GenBank/DDBJ whole genome shotgun (WGS) entry which is preliminary data.</text>
</comment>
<feature type="region of interest" description="Disordered" evidence="2">
    <location>
        <begin position="69"/>
        <end position="91"/>
    </location>
</feature>
<feature type="region of interest" description="Disordered" evidence="2">
    <location>
        <begin position="343"/>
        <end position="404"/>
    </location>
</feature>
<dbReference type="EMBL" id="ATMH01008912">
    <property type="protein sequence ID" value="EPY20618.1"/>
    <property type="molecule type" value="Genomic_DNA"/>
</dbReference>
<feature type="region of interest" description="Disordered" evidence="2">
    <location>
        <begin position="548"/>
        <end position="576"/>
    </location>
</feature>
<reference evidence="3 4" key="1">
    <citation type="journal article" date="2013" name="PLoS ONE">
        <title>Predicting the Proteins of Angomonas deanei, Strigomonas culicis and Their Respective Endosymbionts Reveals New Aspects of the Trypanosomatidae Family.</title>
        <authorList>
            <person name="Motta M.C."/>
            <person name="Martins A.C."/>
            <person name="de Souza S.S."/>
            <person name="Catta-Preta C.M."/>
            <person name="Silva R."/>
            <person name="Klein C.C."/>
            <person name="de Almeida L.G."/>
            <person name="de Lima Cunha O."/>
            <person name="Ciapina L.P."/>
            <person name="Brocchi M."/>
            <person name="Colabardini A.C."/>
            <person name="de Araujo Lima B."/>
            <person name="Machado C.R."/>
            <person name="de Almeida Soares C.M."/>
            <person name="Probst C.M."/>
            <person name="de Menezes C.B."/>
            <person name="Thompson C.E."/>
            <person name="Bartholomeu D.C."/>
            <person name="Gradia D.F."/>
            <person name="Pavoni D.P."/>
            <person name="Grisard E.C."/>
            <person name="Fantinatti-Garboggini F."/>
            <person name="Marchini F.K."/>
            <person name="Rodrigues-Luiz G.F."/>
            <person name="Wagner G."/>
            <person name="Goldman G.H."/>
            <person name="Fietto J.L."/>
            <person name="Elias M.C."/>
            <person name="Goldman M.H."/>
            <person name="Sagot M.F."/>
            <person name="Pereira M."/>
            <person name="Stoco P.H."/>
            <person name="de Mendonca-Neto R.P."/>
            <person name="Teixeira S.M."/>
            <person name="Maciel T.E."/>
            <person name="de Oliveira Mendes T.A."/>
            <person name="Urmenyi T.P."/>
            <person name="de Souza W."/>
            <person name="Schenkman S."/>
            <person name="de Vasconcelos A.T."/>
        </authorList>
    </citation>
    <scope>NUCLEOTIDE SEQUENCE [LARGE SCALE GENOMIC DNA]</scope>
</reference>
<feature type="compositionally biased region" description="Basic and acidic residues" evidence="2">
    <location>
        <begin position="567"/>
        <end position="576"/>
    </location>
</feature>
<feature type="compositionally biased region" description="Basic and acidic residues" evidence="2">
    <location>
        <begin position="384"/>
        <end position="396"/>
    </location>
</feature>
<sequence>METQHIDPTNIEHPYNAPQEPKYYPLGTTERHRHDQMREEIRRAVLQKRRSEALAEQCTFTPQLLHAAASSPAASHDPNRSGGSQGTGAGSSYVTYRSQVFDRLSEQGELQRRRQEERLMEKERLEAAECRKAFKPLINPRSTNGLLTQRGERGPVEERLLQYGETKALSHEALRARKEREEQEGWQQQKENYLVEVKQLQANKHQHQENKRAFEERNEALMRERARKQMEAEVQFHETMSFKPTICPTSAALDYARNDKDALNVAFPTSMERGELLYYQNMAKEERKASEATRVTSAVRAPVTNPTSEDWIQNSEHKYLFERDFITRQEVYQQARAKMQVLEEQQREAAERERRAEPAAQPVEQMARRLYYEPKATQAARQAGRRERKEKEERESCTFAPQLAPGTKHVLGKLQKREPDVVKRLAGSAEDGSKAREGSVGEDQLKDQTNCLTAKSGGMKTTRWVSSCARTPSAKAPSPATKLAAEGTKEDAAPVTADAPPPPPKRMTREEMKKFYERQMETLSARERFVDDARKVELLQESAACTFQPHTNTSSSAPAWDSASVDGSRRHGSGEECRTEAVVLGVNEYLKRQAAARRLKEDKEERLRNMGRSRSGRPTGGRTAIEAFHFQTEEMSARRMRRMNSFV</sequence>
<evidence type="ECO:0000256" key="1">
    <source>
        <dbReference type="SAM" id="Coils"/>
    </source>
</evidence>
<feature type="compositionally biased region" description="Polar residues" evidence="2">
    <location>
        <begin position="548"/>
        <end position="557"/>
    </location>
</feature>
<dbReference type="PANTHER" id="PTHR37028">
    <property type="entry name" value="UNNAMED PRODUCT-RELATED"/>
    <property type="match status" value="1"/>
</dbReference>
<feature type="compositionally biased region" description="Basic and acidic residues" evidence="2">
    <location>
        <begin position="598"/>
        <end position="608"/>
    </location>
</feature>
<feature type="region of interest" description="Disordered" evidence="2">
    <location>
        <begin position="416"/>
        <end position="509"/>
    </location>
</feature>
<dbReference type="AlphaFoldDB" id="S9TVN9"/>
<dbReference type="Proteomes" id="UP000015354">
    <property type="component" value="Unassembled WGS sequence"/>
</dbReference>
<accession>S9TVN9</accession>
<organism evidence="3 4">
    <name type="scientific">Strigomonas culicis</name>
    <dbReference type="NCBI Taxonomy" id="28005"/>
    <lineage>
        <taxon>Eukaryota</taxon>
        <taxon>Discoba</taxon>
        <taxon>Euglenozoa</taxon>
        <taxon>Kinetoplastea</taxon>
        <taxon>Metakinetoplastina</taxon>
        <taxon>Trypanosomatida</taxon>
        <taxon>Trypanosomatidae</taxon>
        <taxon>Strigomonadinae</taxon>
        <taxon>Strigomonas</taxon>
    </lineage>
</organism>
<feature type="compositionally biased region" description="Basic and acidic residues" evidence="2">
    <location>
        <begin position="344"/>
        <end position="357"/>
    </location>
</feature>
<proteinExistence type="predicted"/>
<feature type="compositionally biased region" description="Basic and acidic residues" evidence="2">
    <location>
        <begin position="431"/>
        <end position="446"/>
    </location>
</feature>
<protein>
    <submittedName>
        <fullName evidence="3">200 kDa antigen p200</fullName>
    </submittedName>
</protein>
<keyword evidence="1" id="KW-0175">Coiled coil</keyword>
<evidence type="ECO:0000313" key="3">
    <source>
        <dbReference type="EMBL" id="EPY20618.1"/>
    </source>
</evidence>
<dbReference type="PANTHER" id="PTHR37028:SF8">
    <property type="entry name" value="200 KDA ANTIGEN P200"/>
    <property type="match status" value="1"/>
</dbReference>
<name>S9TVN9_9TRYP</name>
<feature type="region of interest" description="Disordered" evidence="2">
    <location>
        <begin position="1"/>
        <end position="34"/>
    </location>
</feature>
<gene>
    <name evidence="3" type="ORF">STCU_08912</name>
</gene>
<evidence type="ECO:0000256" key="2">
    <source>
        <dbReference type="SAM" id="MobiDB-lite"/>
    </source>
</evidence>
<feature type="region of interest" description="Disordered" evidence="2">
    <location>
        <begin position="597"/>
        <end position="621"/>
    </location>
</feature>
<dbReference type="OrthoDB" id="273530at2759"/>
<keyword evidence="4" id="KW-1185">Reference proteome</keyword>
<feature type="coiled-coil region" evidence="1">
    <location>
        <begin position="183"/>
        <end position="231"/>
    </location>
</feature>
<evidence type="ECO:0000313" key="4">
    <source>
        <dbReference type="Proteomes" id="UP000015354"/>
    </source>
</evidence>